<dbReference type="Pfam" id="PF00625">
    <property type="entry name" value="Guanylate_kin"/>
    <property type="match status" value="1"/>
</dbReference>
<dbReference type="InterPro" id="IPR032675">
    <property type="entry name" value="LRR_dom_sf"/>
</dbReference>
<dbReference type="PROSITE" id="PS50052">
    <property type="entry name" value="GUANYLATE_KINASE_2"/>
    <property type="match status" value="1"/>
</dbReference>
<feature type="region of interest" description="Disordered" evidence="2">
    <location>
        <begin position="617"/>
        <end position="639"/>
    </location>
</feature>
<evidence type="ECO:0000313" key="5">
    <source>
        <dbReference type="RefSeq" id="XP_070644281.1"/>
    </source>
</evidence>
<feature type="compositionally biased region" description="Basic and acidic residues" evidence="2">
    <location>
        <begin position="1"/>
        <end position="10"/>
    </location>
</feature>
<keyword evidence="1" id="KW-0808">Transferase</keyword>
<dbReference type="SUPFAM" id="SSF52058">
    <property type="entry name" value="L domain-like"/>
    <property type="match status" value="1"/>
</dbReference>
<dbReference type="Pfam" id="PF14580">
    <property type="entry name" value="LRR_9"/>
    <property type="match status" value="1"/>
</dbReference>
<evidence type="ECO:0000256" key="1">
    <source>
        <dbReference type="ARBA" id="ARBA00022679"/>
    </source>
</evidence>
<feature type="domain" description="Guanylate kinase-like" evidence="3">
    <location>
        <begin position="420"/>
        <end position="603"/>
    </location>
</feature>
<feature type="compositionally biased region" description="Polar residues" evidence="2">
    <location>
        <begin position="727"/>
        <end position="750"/>
    </location>
</feature>
<keyword evidence="5" id="KW-0418">Kinase</keyword>
<evidence type="ECO:0000256" key="2">
    <source>
        <dbReference type="SAM" id="MobiDB-lite"/>
    </source>
</evidence>
<evidence type="ECO:0000259" key="3">
    <source>
        <dbReference type="PROSITE" id="PS50052"/>
    </source>
</evidence>
<name>A0ABM4S910_BOSIN</name>
<feature type="compositionally biased region" description="Polar residues" evidence="2">
    <location>
        <begin position="1025"/>
        <end position="1043"/>
    </location>
</feature>
<feature type="compositionally biased region" description="Pro residues" evidence="2">
    <location>
        <begin position="999"/>
        <end position="1013"/>
    </location>
</feature>
<dbReference type="Gene3D" id="3.40.50.300">
    <property type="entry name" value="P-loop containing nucleotide triphosphate hydrolases"/>
    <property type="match status" value="1"/>
</dbReference>
<dbReference type="Gene3D" id="3.80.10.10">
    <property type="entry name" value="Ribonuclease Inhibitor"/>
    <property type="match status" value="2"/>
</dbReference>
<dbReference type="GeneID" id="109557647"/>
<evidence type="ECO:0000313" key="4">
    <source>
        <dbReference type="Proteomes" id="UP001652663"/>
    </source>
</evidence>
<organism evidence="4 5">
    <name type="scientific">Bos indicus</name>
    <name type="common">Zebu</name>
    <dbReference type="NCBI Taxonomy" id="9915"/>
    <lineage>
        <taxon>Eukaryota</taxon>
        <taxon>Metazoa</taxon>
        <taxon>Chordata</taxon>
        <taxon>Craniata</taxon>
        <taxon>Vertebrata</taxon>
        <taxon>Euteleostomi</taxon>
        <taxon>Mammalia</taxon>
        <taxon>Eutheria</taxon>
        <taxon>Laurasiatheria</taxon>
        <taxon>Artiodactyla</taxon>
        <taxon>Ruminantia</taxon>
        <taxon>Pecora</taxon>
        <taxon>Bovidae</taxon>
        <taxon>Bovinae</taxon>
        <taxon>Bos</taxon>
    </lineage>
</organism>
<dbReference type="PANTHER" id="PTHR23117">
    <property type="entry name" value="GUANYLATE KINASE-RELATED"/>
    <property type="match status" value="1"/>
</dbReference>
<dbReference type="InterPro" id="IPR008145">
    <property type="entry name" value="GK/Ca_channel_bsu"/>
</dbReference>
<reference evidence="5" key="1">
    <citation type="submission" date="2025-08" db="UniProtKB">
        <authorList>
            <consortium name="RefSeq"/>
        </authorList>
    </citation>
    <scope>IDENTIFICATION</scope>
    <source>
        <tissue evidence="5">Blood</tissue>
    </source>
</reference>
<protein>
    <submittedName>
        <fullName evidence="5">Leucine-rich repeat and guanylate kinase domain-containing protein isoform X2</fullName>
    </submittedName>
</protein>
<feature type="region of interest" description="Disordered" evidence="2">
    <location>
        <begin position="1"/>
        <end position="35"/>
    </location>
</feature>
<keyword evidence="4" id="KW-1185">Reference proteome</keyword>
<dbReference type="InterPro" id="IPR008144">
    <property type="entry name" value="Guanylate_kin-like_dom"/>
</dbReference>
<dbReference type="GO" id="GO:0016301">
    <property type="term" value="F:kinase activity"/>
    <property type="evidence" value="ECO:0007669"/>
    <property type="project" value="UniProtKB-KW"/>
</dbReference>
<feature type="compositionally biased region" description="Pro residues" evidence="2">
    <location>
        <begin position="970"/>
        <end position="980"/>
    </location>
</feature>
<dbReference type="PROSITE" id="PS51450">
    <property type="entry name" value="LRR"/>
    <property type="match status" value="5"/>
</dbReference>
<dbReference type="InterPro" id="IPR001611">
    <property type="entry name" value="Leu-rich_rpt"/>
</dbReference>
<feature type="compositionally biased region" description="Polar residues" evidence="2">
    <location>
        <begin position="14"/>
        <end position="28"/>
    </location>
</feature>
<dbReference type="InterPro" id="IPR027417">
    <property type="entry name" value="P-loop_NTPase"/>
</dbReference>
<dbReference type="CDD" id="cd00071">
    <property type="entry name" value="GMPK"/>
    <property type="match status" value="1"/>
</dbReference>
<gene>
    <name evidence="5" type="primary">LRGUK</name>
</gene>
<sequence>MATSGREPKFPKPSSLQGGMSISRTGAQSKVLHSEKDRHSCWSPFPMGQRPKNTLCKASSYLLQHLIHRYQESDVDRDYYDLEEGEGEGEVESEESSESEMLNFEGGFDGVLREEVVAEKLYQLGRSGSGTEQVYLSLTLSDLDLTDVSILCGYVHLQKLDLSVNKIEDLSCVSCMPYLLELNASQNHLKTFFNFKPPKKLKKVDFSYNQISEMCSLSAYESLTKLILDSNEITEISGLELCSSLTYLSLANNKITTINGLGMLPIKILCLSNNQIEKMTGLDDLRVLQILDLSQNQISSLQGLEGHDFLEVINLEDNKVAELGEIEYIENLPLLRVLNLLRNPIREKPDYWSFVIFMLLRLTELDQKKIKVDEKISAVNKYNPPPEVVAAQDHMTHVVNSVMQPQRIFDSTLPSLDAPYPMLVLAGPQACGKRELAHRLCRQFSTYFRYGACHTTRLPYFGEGDRVDYHFTSQEVFDEMQNMGKFILTYNYGNHKYGLSRDTIEGIARDGLASCVHMEIEGVRSLKHCYFEPRYILVVPMDKQKYEGYLRRKGLFSRVEIEFAVSRVDLYIKINQKYPGYFDAVINADDLDVAYQKLSQLIREYLGFSEVTAKSLAPTTAGAPSSKKTASGVPAHLVPSPRRLAKLQVDGQVTEHLSAMQIPTKVPENQSLAPSQNQELIQEGAAPQKGLSPESQVSAQPPAEPSPSAPGLQKAQDLSPDRKEGDAQQSALSSKTATTNPPENEAQTSEVKAGEEGQPATTPSQGPLQHPDPPPAQSPQLDQNEESGEARVTPSSPPCSELPQGSDPASLSPQGIQEGETRSASLQASSSHHDPPRDLSGPDEVRPGPPPGGSQQPPEEGVPKAEVARVDTPYPEMPHPQDSTDTQQTQDRGEPVTLPPRSRLAPTRLPQPRVLAPFQSRRPTPKLLSPSREEALGTASDQTVTPSPRPQVAQDEDPSKLPLISSPHSKQPPNPSPHQGPGPQQVQQERVQEVKLPLISPPVQEPSAAPHPPQEGETHLIKLPQISTPFSEQLPQNMAPSDSRSAKERQTPKAGHSSSKKIPDMHASPQNHEPGQPTGARKKKLPGHRETAKGPAHLKRAPPGGHHAALQPESQRKPTPFKAPSHPNPSPPRSPQGESERKSPDIRHS</sequence>
<feature type="compositionally biased region" description="Basic and acidic residues" evidence="2">
    <location>
        <begin position="1138"/>
        <end position="1149"/>
    </location>
</feature>
<dbReference type="SMART" id="SM00365">
    <property type="entry name" value="LRR_SD22"/>
    <property type="match status" value="6"/>
</dbReference>
<dbReference type="SMART" id="SM00072">
    <property type="entry name" value="GuKc"/>
    <property type="match status" value="1"/>
</dbReference>
<feature type="compositionally biased region" description="Low complexity" evidence="2">
    <location>
        <begin position="881"/>
        <end position="890"/>
    </location>
</feature>
<feature type="region of interest" description="Disordered" evidence="2">
    <location>
        <begin position="685"/>
        <end position="1149"/>
    </location>
</feature>
<dbReference type="SUPFAM" id="SSF52540">
    <property type="entry name" value="P-loop containing nucleoside triphosphate hydrolases"/>
    <property type="match status" value="1"/>
</dbReference>
<accession>A0ABM4S910</accession>
<dbReference type="RefSeq" id="XP_070644281.1">
    <property type="nucleotide sequence ID" value="XM_070788180.1"/>
</dbReference>
<proteinExistence type="predicted"/>
<dbReference type="Proteomes" id="UP001652663">
    <property type="component" value="Chromosome 4"/>
</dbReference>
<dbReference type="PANTHER" id="PTHR23117:SF18">
    <property type="entry name" value="LEUCINE-RICH REPEAT AND GUANYLATE KINASE DOMAIN-CONTAINING PROTEIN"/>
    <property type="match status" value="1"/>
</dbReference>